<evidence type="ECO:0000256" key="2">
    <source>
        <dbReference type="ARBA" id="ARBA00011022"/>
    </source>
</evidence>
<evidence type="ECO:0000256" key="5">
    <source>
        <dbReference type="SAM" id="MobiDB-lite"/>
    </source>
</evidence>
<comment type="similarity">
    <text evidence="2">Belongs to the SLX9 family.</text>
</comment>
<dbReference type="OrthoDB" id="5429132at2759"/>
<dbReference type="AlphaFoldDB" id="U4L9R5"/>
<dbReference type="GO" id="GO:0005730">
    <property type="term" value="C:nucleolus"/>
    <property type="evidence" value="ECO:0007669"/>
    <property type="project" value="UniProtKB-SubCell"/>
</dbReference>
<proteinExistence type="inferred from homology"/>
<protein>
    <recommendedName>
        <fullName evidence="3">Ribosome biogenesis protein SLX9</fullName>
    </recommendedName>
</protein>
<feature type="compositionally biased region" description="Low complexity" evidence="5">
    <location>
        <begin position="13"/>
        <end position="31"/>
    </location>
</feature>
<dbReference type="eggNOG" id="ENOG502SSCK">
    <property type="taxonomic scope" value="Eukaryota"/>
</dbReference>
<dbReference type="InterPro" id="IPR028160">
    <property type="entry name" value="Slx9-like"/>
</dbReference>
<dbReference type="GO" id="GO:0000462">
    <property type="term" value="P:maturation of SSU-rRNA from tricistronic rRNA transcript (SSU-rRNA, 5.8S rRNA, LSU-rRNA)"/>
    <property type="evidence" value="ECO:0007669"/>
    <property type="project" value="InterPro"/>
</dbReference>
<accession>U4L9R5</accession>
<dbReference type="OMA" id="HKPGAMK"/>
<dbReference type="GO" id="GO:0030688">
    <property type="term" value="C:preribosome, small subunit precursor"/>
    <property type="evidence" value="ECO:0007669"/>
    <property type="project" value="InterPro"/>
</dbReference>
<evidence type="ECO:0000313" key="6">
    <source>
        <dbReference type="EMBL" id="CCX06929.1"/>
    </source>
</evidence>
<evidence type="ECO:0000256" key="4">
    <source>
        <dbReference type="ARBA" id="ARBA00023242"/>
    </source>
</evidence>
<evidence type="ECO:0000256" key="1">
    <source>
        <dbReference type="ARBA" id="ARBA00004604"/>
    </source>
</evidence>
<organism evidence="6 7">
    <name type="scientific">Pyronema omphalodes (strain CBS 100304)</name>
    <name type="common">Pyronema confluens</name>
    <dbReference type="NCBI Taxonomy" id="1076935"/>
    <lineage>
        <taxon>Eukaryota</taxon>
        <taxon>Fungi</taxon>
        <taxon>Dikarya</taxon>
        <taxon>Ascomycota</taxon>
        <taxon>Pezizomycotina</taxon>
        <taxon>Pezizomycetes</taxon>
        <taxon>Pezizales</taxon>
        <taxon>Pyronemataceae</taxon>
        <taxon>Pyronema</taxon>
    </lineage>
</organism>
<keyword evidence="4" id="KW-0539">Nucleus</keyword>
<dbReference type="Pfam" id="PF15341">
    <property type="entry name" value="SLX9"/>
    <property type="match status" value="1"/>
</dbReference>
<comment type="subcellular location">
    <subcellularLocation>
        <location evidence="1">Nucleus</location>
        <location evidence="1">Nucleolus</location>
    </subcellularLocation>
</comment>
<reference evidence="6 7" key="1">
    <citation type="journal article" date="2013" name="PLoS Genet.">
        <title>The genome and development-dependent transcriptomes of Pyronema confluens: a window into fungal evolution.</title>
        <authorList>
            <person name="Traeger S."/>
            <person name="Altegoer F."/>
            <person name="Freitag M."/>
            <person name="Gabaldon T."/>
            <person name="Kempken F."/>
            <person name="Kumar A."/>
            <person name="Marcet-Houben M."/>
            <person name="Poggeler S."/>
            <person name="Stajich J.E."/>
            <person name="Nowrousian M."/>
        </authorList>
    </citation>
    <scope>NUCLEOTIDE SEQUENCE [LARGE SCALE GENOMIC DNA]</scope>
    <source>
        <strain evidence="7">CBS 100304</strain>
        <tissue evidence="6">Vegetative mycelium</tissue>
    </source>
</reference>
<dbReference type="EMBL" id="HF935323">
    <property type="protein sequence ID" value="CCX06929.1"/>
    <property type="molecule type" value="Genomic_DNA"/>
</dbReference>
<evidence type="ECO:0000313" key="7">
    <source>
        <dbReference type="Proteomes" id="UP000018144"/>
    </source>
</evidence>
<name>U4L9R5_PYROM</name>
<feature type="region of interest" description="Disordered" evidence="5">
    <location>
        <begin position="1"/>
        <end position="38"/>
    </location>
</feature>
<dbReference type="Proteomes" id="UP000018144">
    <property type="component" value="Unassembled WGS sequence"/>
</dbReference>
<sequence length="174" mass="18980">MGRANIRTKLSRPAAPAAAPTSSSSANPNTKKAARVARHAKFVSRIEKKATAPAKAAKTRRPQNKLVSTLDSLADALPDIVSAEKVQELEGVLNRAGKGLKSRPGAMKRKENVVKSECERFGKNLAILETTAKAQGAKGNRWAMLRDFIGQTIEKKEEFVEMDKKKQGQMEVEI</sequence>
<evidence type="ECO:0000256" key="3">
    <source>
        <dbReference type="ARBA" id="ARBA00021321"/>
    </source>
</evidence>
<gene>
    <name evidence="6" type="ORF">PCON_06516</name>
</gene>
<keyword evidence="7" id="KW-1185">Reference proteome</keyword>
<dbReference type="GO" id="GO:0030686">
    <property type="term" value="C:90S preribosome"/>
    <property type="evidence" value="ECO:0007669"/>
    <property type="project" value="InterPro"/>
</dbReference>